<name>A0A2J5HM66_9EURO</name>
<dbReference type="OrthoDB" id="2349068at2759"/>
<dbReference type="Pfam" id="PF03060">
    <property type="entry name" value="NMO"/>
    <property type="match status" value="1"/>
</dbReference>
<dbReference type="AlphaFoldDB" id="A0A2J5HM66"/>
<dbReference type="CDD" id="cd04730">
    <property type="entry name" value="NPD_like"/>
    <property type="match status" value="1"/>
</dbReference>
<evidence type="ECO:0000256" key="1">
    <source>
        <dbReference type="ARBA" id="ARBA00022630"/>
    </source>
</evidence>
<organism evidence="4 5">
    <name type="scientific">Aspergillus taichungensis</name>
    <dbReference type="NCBI Taxonomy" id="482145"/>
    <lineage>
        <taxon>Eukaryota</taxon>
        <taxon>Fungi</taxon>
        <taxon>Dikarya</taxon>
        <taxon>Ascomycota</taxon>
        <taxon>Pezizomycotina</taxon>
        <taxon>Eurotiomycetes</taxon>
        <taxon>Eurotiomycetidae</taxon>
        <taxon>Eurotiales</taxon>
        <taxon>Aspergillaceae</taxon>
        <taxon>Aspergillus</taxon>
        <taxon>Aspergillus subgen. Circumdati</taxon>
    </lineage>
</organism>
<dbReference type="Gene3D" id="3.20.20.70">
    <property type="entry name" value="Aldolase class I"/>
    <property type="match status" value="1"/>
</dbReference>
<accession>A0A2J5HM66</accession>
<dbReference type="PANTHER" id="PTHR32332">
    <property type="entry name" value="2-NITROPROPANE DIOXYGENASE"/>
    <property type="match status" value="1"/>
</dbReference>
<dbReference type="InterPro" id="IPR013785">
    <property type="entry name" value="Aldolase_TIM"/>
</dbReference>
<reference evidence="5" key="1">
    <citation type="submission" date="2017-12" db="EMBL/GenBank/DDBJ databases">
        <authorList>
            <consortium name="DOE Joint Genome Institute"/>
            <person name="Mondo S.J."/>
            <person name="Kjaerbolling I."/>
            <person name="Vesth T.C."/>
            <person name="Frisvad J.C."/>
            <person name="Nybo J.L."/>
            <person name="Theobald S."/>
            <person name="Kuo A."/>
            <person name="Bowyer P."/>
            <person name="Matsuda Y."/>
            <person name="Lyhne E.K."/>
            <person name="Kogle M.E."/>
            <person name="Clum A."/>
            <person name="Lipzen A."/>
            <person name="Salamov A."/>
            <person name="Ngan C.Y."/>
            <person name="Daum C."/>
            <person name="Chiniquy J."/>
            <person name="Barry K."/>
            <person name="LaButti K."/>
            <person name="Haridas S."/>
            <person name="Simmons B.A."/>
            <person name="Magnuson J.K."/>
            <person name="Mortensen U.H."/>
            <person name="Larsen T.O."/>
            <person name="Grigoriev I.V."/>
            <person name="Baker S.E."/>
            <person name="Andersen M.R."/>
            <person name="Nordberg H.P."/>
            <person name="Cantor M.N."/>
            <person name="Hua S.X."/>
        </authorList>
    </citation>
    <scope>NUCLEOTIDE SEQUENCE [LARGE SCALE GENOMIC DNA]</scope>
    <source>
        <strain evidence="5">IBT 19404</strain>
    </source>
</reference>
<evidence type="ECO:0000256" key="2">
    <source>
        <dbReference type="ARBA" id="ARBA00022643"/>
    </source>
</evidence>
<dbReference type="PANTHER" id="PTHR32332:SF34">
    <property type="entry name" value="2-NITROPROPANE DIOXYGENASE FAMILY, PUTATIVE-RELATED"/>
    <property type="match status" value="1"/>
</dbReference>
<keyword evidence="2" id="KW-0288">FMN</keyword>
<proteinExistence type="predicted"/>
<dbReference type="GO" id="GO:0018580">
    <property type="term" value="F:nitronate monooxygenase activity"/>
    <property type="evidence" value="ECO:0007669"/>
    <property type="project" value="InterPro"/>
</dbReference>
<dbReference type="SUPFAM" id="SSF51412">
    <property type="entry name" value="Inosine monophosphate dehydrogenase (IMPDH)"/>
    <property type="match status" value="1"/>
</dbReference>
<keyword evidence="5" id="KW-1185">Reference proteome</keyword>
<sequence>MSSKSTLQKSYPWVTTPLVASAPMLNIALPPLAVSVSAAAGLGFLAAGFDVSDLDQKLSQAANLVHQLPPSPLTKHYADTGILPIGVGFINWGADLAQSIAALEKYRPCAVWLFAPEDQPRGLVPWVERVRAATRGATQIWVQVGAVGEAVTVAETLRPDVLVVQGSDAGGHGLARSASVVTLVPEVVDALEARGLGTGLPVLAAGGVVDGRGMAAALALGASGVVMGTRFLASEEANVARGYRAEVLRAEDGGVSTVRSTVYDGVRDIHGWPRRYDGRGVINRSYVDAVEGNMSAAENRRLYVTELEKGDAGWGPDGRLTTYAGTGVGLVREALPAGEIVRRVRSGANDIVKRIATAED</sequence>
<protein>
    <submittedName>
        <fullName evidence="4">Putative oxidoreductase</fullName>
    </submittedName>
</protein>
<keyword evidence="3" id="KW-0560">Oxidoreductase</keyword>
<dbReference type="EMBL" id="KZ559579">
    <property type="protein sequence ID" value="PLN78298.1"/>
    <property type="molecule type" value="Genomic_DNA"/>
</dbReference>
<dbReference type="InterPro" id="IPR004136">
    <property type="entry name" value="NMO"/>
</dbReference>
<keyword evidence="1" id="KW-0285">Flavoprotein</keyword>
<evidence type="ECO:0000313" key="5">
    <source>
        <dbReference type="Proteomes" id="UP000235023"/>
    </source>
</evidence>
<evidence type="ECO:0000256" key="3">
    <source>
        <dbReference type="ARBA" id="ARBA00023002"/>
    </source>
</evidence>
<dbReference type="Proteomes" id="UP000235023">
    <property type="component" value="Unassembled WGS sequence"/>
</dbReference>
<evidence type="ECO:0000313" key="4">
    <source>
        <dbReference type="EMBL" id="PLN78298.1"/>
    </source>
</evidence>
<gene>
    <name evidence="4" type="ORF">BDW42DRAFT_145634</name>
</gene>